<gene>
    <name evidence="3" type="ORF">BSTOLATCC_MIC52202</name>
</gene>
<organism evidence="3 4">
    <name type="scientific">Blepharisma stoltei</name>
    <dbReference type="NCBI Taxonomy" id="1481888"/>
    <lineage>
        <taxon>Eukaryota</taxon>
        <taxon>Sar</taxon>
        <taxon>Alveolata</taxon>
        <taxon>Ciliophora</taxon>
        <taxon>Postciliodesmatophora</taxon>
        <taxon>Heterotrichea</taxon>
        <taxon>Heterotrichida</taxon>
        <taxon>Blepharismidae</taxon>
        <taxon>Blepharisma</taxon>
    </lineage>
</organism>
<evidence type="ECO:0000256" key="1">
    <source>
        <dbReference type="SAM" id="MobiDB-lite"/>
    </source>
</evidence>
<evidence type="ECO:0000313" key="3">
    <source>
        <dbReference type="EMBL" id="CAG9330788.1"/>
    </source>
</evidence>
<dbReference type="Pfam" id="PF10358">
    <property type="entry name" value="NT-C2"/>
    <property type="match status" value="1"/>
</dbReference>
<evidence type="ECO:0000313" key="4">
    <source>
        <dbReference type="Proteomes" id="UP001162131"/>
    </source>
</evidence>
<name>A0AAU9K1K2_9CILI</name>
<feature type="domain" description="C2 NT-type" evidence="2">
    <location>
        <begin position="4"/>
        <end position="140"/>
    </location>
</feature>
<dbReference type="Proteomes" id="UP001162131">
    <property type="component" value="Unassembled WGS sequence"/>
</dbReference>
<dbReference type="AlphaFoldDB" id="A0AAU9K1K2"/>
<reference evidence="3" key="1">
    <citation type="submission" date="2021-09" db="EMBL/GenBank/DDBJ databases">
        <authorList>
            <consortium name="AG Swart"/>
            <person name="Singh M."/>
            <person name="Singh A."/>
            <person name="Seah K."/>
            <person name="Emmerich C."/>
        </authorList>
    </citation>
    <scope>NUCLEOTIDE SEQUENCE</scope>
    <source>
        <strain evidence="3">ATCC30299</strain>
    </source>
</reference>
<comment type="caution">
    <text evidence="3">The sequence shown here is derived from an EMBL/GenBank/DDBJ whole genome shotgun (WGS) entry which is preliminary data.</text>
</comment>
<keyword evidence="4" id="KW-1185">Reference proteome</keyword>
<feature type="region of interest" description="Disordered" evidence="1">
    <location>
        <begin position="181"/>
        <end position="216"/>
    </location>
</feature>
<protein>
    <recommendedName>
        <fullName evidence="2">C2 NT-type domain-containing protein</fullName>
    </recommendedName>
</protein>
<dbReference type="EMBL" id="CAJZBQ010000052">
    <property type="protein sequence ID" value="CAG9330788.1"/>
    <property type="molecule type" value="Genomic_DNA"/>
</dbReference>
<proteinExistence type="predicted"/>
<dbReference type="InterPro" id="IPR019448">
    <property type="entry name" value="NT-C2"/>
</dbReference>
<sequence>MKFLERLGAKPEFFMLELIIQKVYIGLQDHSELVIVIKRNSGERDNTPRVDWDPSKQEGLFDQMFHFKVTMYKKKDQYLPKWIYFNLMMIKDQKIIKNGKARLDISVILNSDFQLESYEIELKKCSDKNACLIIDASMRSWSEEDEGKSSSTLAREYDEAKMKKLRENLIYSYYQESKKSVDEELSSESNESNKLPSYNRRGTAMESVEEEPESENNKIHPITIDTVPPLQAPKPESNETSMDFDILVKEYGKPIDSYFSSELTRIKKEVTPSFDFTGQMDCVPIYDTSEDDLQHSKGSSKDKNKYLDRRAENYSVFHI</sequence>
<dbReference type="PROSITE" id="PS51840">
    <property type="entry name" value="C2_NT"/>
    <property type="match status" value="1"/>
</dbReference>
<evidence type="ECO:0000259" key="2">
    <source>
        <dbReference type="PROSITE" id="PS51840"/>
    </source>
</evidence>
<accession>A0AAU9K1K2</accession>